<accession>X0VVX8</accession>
<organism evidence="1">
    <name type="scientific">marine sediment metagenome</name>
    <dbReference type="NCBI Taxonomy" id="412755"/>
    <lineage>
        <taxon>unclassified sequences</taxon>
        <taxon>metagenomes</taxon>
        <taxon>ecological metagenomes</taxon>
    </lineage>
</organism>
<sequence>TKVTITWKPIDKPGPNRQTAKILTNDPAQPQVTLTILGRVTAMMRFSPAKLVFSRLTAGETATAESRLYYYLDAPPLEILGHQWADAATASLFEVATEPLSAEEVENEPSAQSGMLVTVTVNPGLPQGPIRQKLTLRTNAPSSTSLSIKGTIGSEIAVVGPGWDQDRSILTLGAVPRQKGVKRRMILLVRGPLRKEVEFKPISVTPNILKVNFGRRTEINNGAVVQIPLTIEIPAGSPPANHLGSEQGPLGEII</sequence>
<dbReference type="EMBL" id="BARS01039754">
    <property type="protein sequence ID" value="GAG22554.1"/>
    <property type="molecule type" value="Genomic_DNA"/>
</dbReference>
<reference evidence="1" key="1">
    <citation type="journal article" date="2014" name="Front. Microbiol.">
        <title>High frequency of phylogenetically diverse reductive dehalogenase-homologous genes in deep subseafloor sedimentary metagenomes.</title>
        <authorList>
            <person name="Kawai M."/>
            <person name="Futagami T."/>
            <person name="Toyoda A."/>
            <person name="Takaki Y."/>
            <person name="Nishi S."/>
            <person name="Hori S."/>
            <person name="Arai W."/>
            <person name="Tsubouchi T."/>
            <person name="Morono Y."/>
            <person name="Uchiyama I."/>
            <person name="Ito T."/>
            <person name="Fujiyama A."/>
            <person name="Inagaki F."/>
            <person name="Takami H."/>
        </authorList>
    </citation>
    <scope>NUCLEOTIDE SEQUENCE</scope>
    <source>
        <strain evidence="1">Expedition CK06-06</strain>
    </source>
</reference>
<protein>
    <submittedName>
        <fullName evidence="1">Uncharacterized protein</fullName>
    </submittedName>
</protein>
<dbReference type="PANTHER" id="PTHR37833:SF1">
    <property type="entry name" value="SIGNAL PEPTIDE PROTEIN"/>
    <property type="match status" value="1"/>
</dbReference>
<comment type="caution">
    <text evidence="1">The sequence shown here is derived from an EMBL/GenBank/DDBJ whole genome shotgun (WGS) entry which is preliminary data.</text>
</comment>
<feature type="non-terminal residue" evidence="1">
    <location>
        <position position="254"/>
    </location>
</feature>
<dbReference type="PANTHER" id="PTHR37833">
    <property type="entry name" value="LIPOPROTEIN-RELATED"/>
    <property type="match status" value="1"/>
</dbReference>
<dbReference type="AlphaFoldDB" id="X0VVX8"/>
<name>X0VVX8_9ZZZZ</name>
<feature type="non-terminal residue" evidence="1">
    <location>
        <position position="1"/>
    </location>
</feature>
<gene>
    <name evidence="1" type="ORF">S01H1_60685</name>
</gene>
<evidence type="ECO:0000313" key="1">
    <source>
        <dbReference type="EMBL" id="GAG22554.1"/>
    </source>
</evidence>
<proteinExistence type="predicted"/>